<dbReference type="PANTHER" id="PTHR11614">
    <property type="entry name" value="PHOSPHOLIPASE-RELATED"/>
    <property type="match status" value="1"/>
</dbReference>
<dbReference type="KEGG" id="nik:F5I99_17765"/>
<name>A0A5J6LJF1_9GAMM</name>
<dbReference type="Pfam" id="PF12146">
    <property type="entry name" value="Hydrolase_4"/>
    <property type="match status" value="1"/>
</dbReference>
<proteinExistence type="predicted"/>
<evidence type="ECO:0000259" key="1">
    <source>
        <dbReference type="Pfam" id="PF12146"/>
    </source>
</evidence>
<evidence type="ECO:0000313" key="2">
    <source>
        <dbReference type="EMBL" id="QEW08684.1"/>
    </source>
</evidence>
<dbReference type="InterPro" id="IPR029058">
    <property type="entry name" value="AB_hydrolase_fold"/>
</dbReference>
<accession>A0A5J6LJF1</accession>
<dbReference type="InterPro" id="IPR000073">
    <property type="entry name" value="AB_hydrolase_1"/>
</dbReference>
<sequence>MSDKVNESPESRELLRDKLGLHRFLAHREVLVLGDQQVHCELYSHSKTAPVIIFLPGIGTYCELYAELLAGISAQGFNVVGIDLRGHGYSGGTRGDYRVEQVMEDMKLVVDNLTQRFTGPVGVYGYSIGGLLAVAFAERDTRVKSVLCGTLLVTEIAPDLIHQFGWSMTWGSAIFFPQLKVPMKSFIDYEQLLEGHPAATEISQDPRIVYDYPLGTLASLFTHSSGTMTKRYDFNAAIIHGERDEVLPLQYSKQVVAAMTHPFELIELKGEGHMIPWDNPTKLVSEVSKWFARSLT</sequence>
<dbReference type="SUPFAM" id="SSF53474">
    <property type="entry name" value="alpha/beta-Hydrolases"/>
    <property type="match status" value="1"/>
</dbReference>
<evidence type="ECO:0000313" key="3">
    <source>
        <dbReference type="Proteomes" id="UP000325606"/>
    </source>
</evidence>
<feature type="domain" description="Serine aminopeptidase S33" evidence="1">
    <location>
        <begin position="49"/>
        <end position="275"/>
    </location>
</feature>
<dbReference type="PRINTS" id="PR00111">
    <property type="entry name" value="ABHYDROLASE"/>
</dbReference>
<protein>
    <submittedName>
        <fullName evidence="2">Lysophospholipase</fullName>
    </submittedName>
</protein>
<reference evidence="2 3" key="1">
    <citation type="submission" date="2019-09" db="EMBL/GenBank/DDBJ databases">
        <title>Nitrincola iocasae sp. nov., a bacterium isolated from the sediment collected at a cold seep field in South China Sea.</title>
        <authorList>
            <person name="Zhang H."/>
            <person name="Wang H."/>
            <person name="Li C."/>
        </authorList>
    </citation>
    <scope>NUCLEOTIDE SEQUENCE [LARGE SCALE GENOMIC DNA]</scope>
    <source>
        <strain evidence="2 3">KXZD1103</strain>
    </source>
</reference>
<keyword evidence="3" id="KW-1185">Reference proteome</keyword>
<dbReference type="InterPro" id="IPR051044">
    <property type="entry name" value="MAG_DAG_Lipase"/>
</dbReference>
<organism evidence="2 3">
    <name type="scientific">Nitrincola iocasae</name>
    <dbReference type="NCBI Taxonomy" id="2614693"/>
    <lineage>
        <taxon>Bacteria</taxon>
        <taxon>Pseudomonadati</taxon>
        <taxon>Pseudomonadota</taxon>
        <taxon>Gammaproteobacteria</taxon>
        <taxon>Oceanospirillales</taxon>
        <taxon>Oceanospirillaceae</taxon>
        <taxon>Nitrincola</taxon>
    </lineage>
</organism>
<dbReference type="EMBL" id="CP044222">
    <property type="protein sequence ID" value="QEW08684.1"/>
    <property type="molecule type" value="Genomic_DNA"/>
</dbReference>
<gene>
    <name evidence="2" type="ORF">F5I99_17765</name>
</gene>
<dbReference type="AlphaFoldDB" id="A0A5J6LJF1"/>
<dbReference type="Gene3D" id="3.40.50.1820">
    <property type="entry name" value="alpha/beta hydrolase"/>
    <property type="match status" value="1"/>
</dbReference>
<dbReference type="Proteomes" id="UP000325606">
    <property type="component" value="Chromosome"/>
</dbReference>
<dbReference type="InterPro" id="IPR022742">
    <property type="entry name" value="Hydrolase_4"/>
</dbReference>